<evidence type="ECO:0000256" key="8">
    <source>
        <dbReference type="SAM" id="MobiDB-lite"/>
    </source>
</evidence>
<feature type="coiled-coil region" evidence="7">
    <location>
        <begin position="1372"/>
        <end position="1420"/>
    </location>
</feature>
<reference evidence="12" key="3">
    <citation type="submission" date="2025-09" db="UniProtKB">
        <authorList>
            <consortium name="Ensembl"/>
        </authorList>
    </citation>
    <scope>IDENTIFICATION</scope>
</reference>
<feature type="compositionally biased region" description="Low complexity" evidence="8">
    <location>
        <begin position="1775"/>
        <end position="1794"/>
    </location>
</feature>
<dbReference type="InterPro" id="IPR001101">
    <property type="entry name" value="Plectin_repeat"/>
</dbReference>
<evidence type="ECO:0000256" key="3">
    <source>
        <dbReference type="ARBA" id="ARBA00022553"/>
    </source>
</evidence>
<keyword evidence="4" id="KW-0677">Repeat</keyword>
<keyword evidence="13" id="KW-1185">Reference proteome</keyword>
<organism evidence="12 13">
    <name type="scientific">Oncorhynchus mykiss</name>
    <name type="common">Rainbow trout</name>
    <name type="synonym">Salmo gairdneri</name>
    <dbReference type="NCBI Taxonomy" id="8022"/>
    <lineage>
        <taxon>Eukaryota</taxon>
        <taxon>Metazoa</taxon>
        <taxon>Chordata</taxon>
        <taxon>Craniata</taxon>
        <taxon>Vertebrata</taxon>
        <taxon>Euteleostomi</taxon>
        <taxon>Actinopterygii</taxon>
        <taxon>Neopterygii</taxon>
        <taxon>Teleostei</taxon>
        <taxon>Protacanthopterygii</taxon>
        <taxon>Salmoniformes</taxon>
        <taxon>Salmonidae</taxon>
        <taxon>Salmoninae</taxon>
        <taxon>Oncorhynchus</taxon>
    </lineage>
</organism>
<evidence type="ECO:0000256" key="2">
    <source>
        <dbReference type="ARBA" id="ARBA00009109"/>
    </source>
</evidence>
<feature type="coiled-coil region" evidence="7">
    <location>
        <begin position="1009"/>
        <end position="1036"/>
    </location>
</feature>
<dbReference type="Pfam" id="PF17902">
    <property type="entry name" value="SH3_10"/>
    <property type="match status" value="1"/>
</dbReference>
<feature type="domain" description="Periplakin/Envoplakin N-terminal" evidence="10">
    <location>
        <begin position="1"/>
        <end position="93"/>
    </location>
</feature>
<dbReference type="GO" id="GO:0016020">
    <property type="term" value="C:membrane"/>
    <property type="evidence" value="ECO:0007669"/>
    <property type="project" value="TreeGrafter"/>
</dbReference>
<evidence type="ECO:0000259" key="10">
    <source>
        <dbReference type="Pfam" id="PF23160"/>
    </source>
</evidence>
<sequence length="2037" mass="235531">MQSNADQVEKNVLRSEELMAVDTVNDKKDRPLLHQKENTEILAEAEGLLKDLFLDVDRAKKISHPQAGEIEIDVRNLHDRWSKDCTMYRDLYEAVQEVELTPRIDWSQVLEEKQKQISAERYGPNLSDVEKQIASHNILHQEIEAYGSQMNRSSTGSPSKLSTIQRQYTDLLEASLWRHRYLASLYDYMQGCSKELVYLSEYQERILRKDWSDRMLDPPGVRMEYEKFKNNTLLTHESETNQLQMDGDRLVEMKHPASSTIRAHSDALQNEWQSFLNLCICQEVHLDNIDNYRKYQLDVETLSESMKRLNSNLDPKSLNNKNNPEILLQLEVRFGLFFVSKFSRFYDVQHYFNLFSNIFCTSYPQGDERAIERNEQRLVALREFSSTIAPLKLRRLRPTKPTPVVSLCEWTNGEDSVSQAEKLMLKSNLDDENWEVQTSTGKTKTLPGACFLVPPPDTEALEKVESLDRELSNLKRKRTTLMASLRSPGVEVVRSVRAAPVANAQVDPKTTVLASQLDKISKNLDHSEKDILSRLRAPLDRSDPTCDLANRLKEHERATLTVRNLEAEKTAVQRDMDPILAQKPLEPTTSALSLKLSGLNNKFDDTNVLCDLYNKKATASMFLERQINTVDNSVSGFEEQLAEDAAIPDVPNVLQTRIQKLQNMRKDVALKQDEMLKLSRDLESTEQLSSSLQKGFHEYCPDIRRQQTEVKHLKNRYANVNSQLQERTVLLQEATNKNQGFQSSVQSLNLFLTNLPNNTINPSDGLSQINSKQNSQKRVVEDIKRKSDDVGLAVKQSRDLQNVLNEYEAKSDKYRGTLKDVDDEDAKRRHTSAMADAVLKKERALLNLYSEVSAENDQLLNKMGFAKNIIAQNEEKVSQVEVKQQRQLQSQQKDLEETDVLKRELADETTRRSHAENDLATYRKRFISLKSRRGVERMEEREVVQYYRDPKLEGDLVSLKSRIQDETIKHSGTQTEIKVVNENIIRRETELTNVTPRLLTRVLTEFERDPQLDKEATKLREEMRKLEQEVQVRDTETVHMKTEITVLAQKRPTIKERVVKKEVVRLEKDPEMLKAVLTFQTEISEEGLRSKSLNDDIFRTRSQINTLERIIPTIQPKIVTKVLKRVEQDPKLIDEVKTIHTSLEEENKMNSDLMKELTLLQIRYSEVEKVRPKLEVKEIVNEIYRVDPETEVELVRLRKELHDSNRNHTDLEKEINSVMVDLKTLRSQKPKSEYKEVTQEVIKEEKSPEVIREIKRLNDQVSLLRVSYDSTLDLLSRLRKERDEWKVEKSKLETKLVNKEVVKYENDPLLEKEADRLRRDVREEIQQRRNMEETVFDLQNKYIMVERQKPEEKIVMQEVVRLEKDPKQLLEYEKLNKNLDEVVKSRRKLELEVRQLRALVEEKERNLALMDDRQKKIQVETELRQIKSRILELDNTPQPIAEKIIIEEVLKVERDPKLEKLTSGLRTDMDMEETNISRLERDIRNLKIKLDILRKEKSIEKTVYKEVIRVEKDQNVEAERDHLRDLVLQERSSRRDQEDEIQRLNTKVTRLQTTKSSTSHEETSITLNRDSLMREKENFLKTLRTLESEKHDLSISFQLQSKLMSERNQINRQRGFKMDSEVQRLEKDILDEKDRIHQKETYIMELQNNLKKDDHSETHTRETNLSTRISILDPETGKDMSPYDAYLEGLIDRNQYIHLQELECDWEEITSTGPDGETSILQDRKSGKQFSVKNALKDGRLTQSDLHRYKEGKMPISEFALLVAGDSRPKPYIGPIATPRTPTNTTAASSLSTMPSSLRSSYSSLTNNRYGSNSNLNISSGDELFPISGVLDSTTNSRMSVRSALTRNLIDPTTAQKLLEAQAATGGIVDLNRKDKFSVHKAVELGLIDKSHMHLLLNAQKAFTGVEDPVTKERLAVGQAAEKGWIPQDSAVRYMEAQYLTGGLVNPHKAGRISVQDALNTKIIDSTVAKNLQDKSAHTKELIDPITKEKISYKEAMDRCKKDVTTGLLLLPAASSGDSKDAPSYSNYRFPGSYSQV</sequence>
<dbReference type="GO" id="GO:0045296">
    <property type="term" value="F:cadherin binding"/>
    <property type="evidence" value="ECO:0007669"/>
    <property type="project" value="TreeGrafter"/>
</dbReference>
<dbReference type="SMART" id="SM00250">
    <property type="entry name" value="PLEC"/>
    <property type="match status" value="7"/>
</dbReference>
<feature type="domain" description="Desmoplakin SH3" evidence="9">
    <location>
        <begin position="390"/>
        <end position="454"/>
    </location>
</feature>
<dbReference type="PANTHER" id="PTHR23169">
    <property type="entry name" value="ENVOPLAKIN"/>
    <property type="match status" value="1"/>
</dbReference>
<dbReference type="InterPro" id="IPR018159">
    <property type="entry name" value="Spectrin/alpha-actinin"/>
</dbReference>
<evidence type="ECO:0000259" key="9">
    <source>
        <dbReference type="Pfam" id="PF17902"/>
    </source>
</evidence>
<dbReference type="InterPro" id="IPR043197">
    <property type="entry name" value="Plakin"/>
</dbReference>
<dbReference type="GO" id="GO:0005737">
    <property type="term" value="C:cytoplasm"/>
    <property type="evidence" value="ECO:0007669"/>
    <property type="project" value="TreeGrafter"/>
</dbReference>
<comment type="similarity">
    <text evidence="2">Belongs to the plakin or cytolinker family.</text>
</comment>
<dbReference type="FunFam" id="3.90.1290.10:FF:000010">
    <property type="entry name" value="Envoplakin a"/>
    <property type="match status" value="1"/>
</dbReference>
<feature type="region of interest" description="Disordered" evidence="8">
    <location>
        <begin position="1772"/>
        <end position="1794"/>
    </location>
</feature>
<dbReference type="Gene3D" id="3.30.160.780">
    <property type="match status" value="1"/>
</dbReference>
<feature type="coiled-coil region" evidence="7">
    <location>
        <begin position="548"/>
        <end position="575"/>
    </location>
</feature>
<feature type="coiled-coil region" evidence="7">
    <location>
        <begin position="1469"/>
        <end position="1496"/>
    </location>
</feature>
<reference evidence="12" key="1">
    <citation type="submission" date="2020-07" db="EMBL/GenBank/DDBJ databases">
        <title>A long reads based de novo assembly of the rainbow trout Arlee double haploid line genome.</title>
        <authorList>
            <person name="Gao G."/>
            <person name="Palti Y."/>
        </authorList>
    </citation>
    <scope>NUCLEOTIDE SEQUENCE [LARGE SCALE GENOMIC DNA]</scope>
</reference>
<dbReference type="GO" id="GO:0070161">
    <property type="term" value="C:anchoring junction"/>
    <property type="evidence" value="ECO:0007669"/>
    <property type="project" value="UniProtKB-SubCell"/>
</dbReference>
<feature type="coiled-coil region" evidence="7">
    <location>
        <begin position="1275"/>
        <end position="1341"/>
    </location>
</feature>
<dbReference type="Pfam" id="PF23160">
    <property type="entry name" value="Spectrin_1st_PEPL"/>
    <property type="match status" value="1"/>
</dbReference>
<feature type="domain" description="Periplakin-like plectin repeat" evidence="11">
    <location>
        <begin position="950"/>
        <end position="1113"/>
    </location>
</feature>
<feature type="domain" description="Periplakin-like plectin repeat" evidence="11">
    <location>
        <begin position="1407"/>
        <end position="1556"/>
    </location>
</feature>
<dbReference type="FunFam" id="1.20.58.60:FF:000109">
    <property type="entry name" value="Periplakin"/>
    <property type="match status" value="1"/>
</dbReference>
<dbReference type="InterPro" id="IPR055419">
    <property type="entry name" value="Spectrin_PEPL/EVPL"/>
</dbReference>
<dbReference type="PANTHER" id="PTHR23169:SF7">
    <property type="entry name" value="ENVOPLAKIN"/>
    <property type="match status" value="1"/>
</dbReference>
<dbReference type="SUPFAM" id="SSF46966">
    <property type="entry name" value="Spectrin repeat"/>
    <property type="match status" value="2"/>
</dbReference>
<evidence type="ECO:0000313" key="12">
    <source>
        <dbReference type="Ensembl" id="ENSOMYP00000130366.1"/>
    </source>
</evidence>
<evidence type="ECO:0000256" key="7">
    <source>
        <dbReference type="SAM" id="Coils"/>
    </source>
</evidence>
<dbReference type="Pfam" id="PF26346">
    <property type="entry name" value="Plectin_PPL"/>
    <property type="match status" value="3"/>
</dbReference>
<evidence type="ECO:0000313" key="13">
    <source>
        <dbReference type="Proteomes" id="UP000694395"/>
    </source>
</evidence>
<dbReference type="SUPFAM" id="SSF75399">
    <property type="entry name" value="Plakin repeat"/>
    <property type="match status" value="2"/>
</dbReference>
<keyword evidence="5" id="KW-0965">Cell junction</keyword>
<feature type="coiled-coil region" evidence="7">
    <location>
        <begin position="1194"/>
        <end position="1228"/>
    </location>
</feature>
<dbReference type="SMART" id="SM00150">
    <property type="entry name" value="SPEC"/>
    <property type="match status" value="2"/>
</dbReference>
<keyword evidence="6 7" id="KW-0175">Coiled coil</keyword>
<dbReference type="FunFam" id="3.30.160.780:FF:000001">
    <property type="entry name" value="Plectin a"/>
    <property type="match status" value="1"/>
</dbReference>
<dbReference type="Gene3D" id="1.20.58.60">
    <property type="match status" value="3"/>
</dbReference>
<evidence type="ECO:0000256" key="4">
    <source>
        <dbReference type="ARBA" id="ARBA00022737"/>
    </source>
</evidence>
<dbReference type="Ensembl" id="ENSOMYT00000134373.1">
    <property type="protein sequence ID" value="ENSOMYP00000130366.1"/>
    <property type="gene ID" value="ENSOMYG00000032007.2"/>
</dbReference>
<dbReference type="GeneTree" id="ENSGT00940000153578"/>
<dbReference type="Proteomes" id="UP000694395">
    <property type="component" value="Chromosome 12"/>
</dbReference>
<feature type="coiled-coil region" evidence="7">
    <location>
        <begin position="661"/>
        <end position="723"/>
    </location>
</feature>
<keyword evidence="3" id="KW-0597">Phosphoprotein</keyword>
<dbReference type="Gene3D" id="3.90.1290.10">
    <property type="entry name" value="Plakin repeat"/>
    <property type="match status" value="1"/>
</dbReference>
<dbReference type="InterPro" id="IPR035915">
    <property type="entry name" value="Plakin_repeat_sf"/>
</dbReference>
<evidence type="ECO:0000256" key="1">
    <source>
        <dbReference type="ARBA" id="ARBA00004282"/>
    </source>
</evidence>
<evidence type="ECO:0000256" key="6">
    <source>
        <dbReference type="ARBA" id="ARBA00023054"/>
    </source>
</evidence>
<dbReference type="GO" id="GO:0045104">
    <property type="term" value="P:intermediate filament cytoskeleton organization"/>
    <property type="evidence" value="ECO:0007669"/>
    <property type="project" value="InterPro"/>
</dbReference>
<evidence type="ECO:0000256" key="5">
    <source>
        <dbReference type="ARBA" id="ARBA00022949"/>
    </source>
</evidence>
<dbReference type="GO" id="GO:0005882">
    <property type="term" value="C:intermediate filament"/>
    <property type="evidence" value="ECO:0007669"/>
    <property type="project" value="TreeGrafter"/>
</dbReference>
<dbReference type="Pfam" id="PF00681">
    <property type="entry name" value="Plectin"/>
    <property type="match status" value="2"/>
</dbReference>
<comment type="subcellular location">
    <subcellularLocation>
        <location evidence="1">Cell junction</location>
    </subcellularLocation>
</comment>
<dbReference type="GO" id="GO:0005198">
    <property type="term" value="F:structural molecule activity"/>
    <property type="evidence" value="ECO:0007669"/>
    <property type="project" value="TreeGrafter"/>
</dbReference>
<feature type="domain" description="Periplakin-like plectin repeat" evidence="11">
    <location>
        <begin position="1188"/>
        <end position="1352"/>
    </location>
</feature>
<dbReference type="GO" id="GO:0042060">
    <property type="term" value="P:wound healing"/>
    <property type="evidence" value="ECO:0007669"/>
    <property type="project" value="TreeGrafter"/>
</dbReference>
<proteinExistence type="inferred from homology"/>
<name>A0A8K9XBP5_ONCMY</name>
<protein>
    <recommendedName>
        <fullName evidence="14">Desmoplakin SH3 domain-containing protein</fullName>
    </recommendedName>
</protein>
<evidence type="ECO:0008006" key="14">
    <source>
        <dbReference type="Google" id="ProtNLM"/>
    </source>
</evidence>
<feature type="coiled-coil region" evidence="7">
    <location>
        <begin position="1534"/>
        <end position="1589"/>
    </location>
</feature>
<dbReference type="InterPro" id="IPR041615">
    <property type="entry name" value="Desmoplakin_SH3"/>
</dbReference>
<evidence type="ECO:0000259" key="11">
    <source>
        <dbReference type="Pfam" id="PF26346"/>
    </source>
</evidence>
<feature type="coiled-coil region" evidence="7">
    <location>
        <begin position="457"/>
        <end position="484"/>
    </location>
</feature>
<reference evidence="12" key="2">
    <citation type="submission" date="2025-08" db="UniProtKB">
        <authorList>
            <consortium name="Ensembl"/>
        </authorList>
    </citation>
    <scope>IDENTIFICATION</scope>
</reference>
<dbReference type="FunFam" id="1.20.58.60:FF:000178">
    <property type="entry name" value="Envoplakin a"/>
    <property type="match status" value="1"/>
</dbReference>
<dbReference type="InterPro" id="IPR058847">
    <property type="entry name" value="Plectin_PPL"/>
</dbReference>
<dbReference type="Gene3D" id="2.30.30.40">
    <property type="entry name" value="SH3 Domains"/>
    <property type="match status" value="1"/>
</dbReference>
<accession>A0A8K9XBP5</accession>